<evidence type="ECO:0000256" key="5">
    <source>
        <dbReference type="ARBA" id="ARBA00023274"/>
    </source>
</evidence>
<keyword evidence="3" id="KW-0689">Ribosomal protein</keyword>
<dbReference type="EnsemblMetazoa" id="G10065.2">
    <property type="protein sequence ID" value="G10065.2:cds"/>
    <property type="gene ID" value="G10065"/>
</dbReference>
<dbReference type="Proteomes" id="UP000005408">
    <property type="component" value="Unassembled WGS sequence"/>
</dbReference>
<feature type="region of interest" description="Disordered" evidence="8">
    <location>
        <begin position="120"/>
        <end position="162"/>
    </location>
</feature>
<dbReference type="EnsemblMetazoa" id="G10065.1">
    <property type="protein sequence ID" value="G10065.1:cds"/>
    <property type="gene ID" value="G10065"/>
</dbReference>
<dbReference type="RefSeq" id="XP_011420972.2">
    <property type="nucleotide sequence ID" value="XM_011422670.4"/>
</dbReference>
<dbReference type="OrthoDB" id="407221at2759"/>
<dbReference type="GO" id="GO:0032543">
    <property type="term" value="P:mitochondrial translation"/>
    <property type="evidence" value="ECO:0007669"/>
    <property type="project" value="TreeGrafter"/>
</dbReference>
<evidence type="ECO:0000256" key="7">
    <source>
        <dbReference type="ARBA" id="ARBA00035438"/>
    </source>
</evidence>
<evidence type="ECO:0000313" key="9">
    <source>
        <dbReference type="EnsemblMetazoa" id="G10065.1:cds"/>
    </source>
</evidence>
<dbReference type="GO" id="GO:0005743">
    <property type="term" value="C:mitochondrial inner membrane"/>
    <property type="evidence" value="ECO:0007669"/>
    <property type="project" value="UniProtKB-ARBA"/>
</dbReference>
<evidence type="ECO:0000313" key="10">
    <source>
        <dbReference type="Proteomes" id="UP000005408"/>
    </source>
</evidence>
<dbReference type="PANTHER" id="PTHR12919:SF20">
    <property type="entry name" value="SMALL RIBOSOMAL SUBUNIT PROTEIN BS16M"/>
    <property type="match status" value="1"/>
</dbReference>
<proteinExistence type="inferred from homology"/>
<dbReference type="PANTHER" id="PTHR12919">
    <property type="entry name" value="30S RIBOSOMAL PROTEIN S16"/>
    <property type="match status" value="1"/>
</dbReference>
<feature type="compositionally biased region" description="Basic and acidic residues" evidence="8">
    <location>
        <begin position="120"/>
        <end position="130"/>
    </location>
</feature>
<dbReference type="AlphaFoldDB" id="A0A8W8HL25"/>
<keyword evidence="5" id="KW-0687">Ribonucleoprotein</keyword>
<organism evidence="9 10">
    <name type="scientific">Magallana gigas</name>
    <name type="common">Pacific oyster</name>
    <name type="synonym">Crassostrea gigas</name>
    <dbReference type="NCBI Taxonomy" id="29159"/>
    <lineage>
        <taxon>Eukaryota</taxon>
        <taxon>Metazoa</taxon>
        <taxon>Spiralia</taxon>
        <taxon>Lophotrochozoa</taxon>
        <taxon>Mollusca</taxon>
        <taxon>Bivalvia</taxon>
        <taxon>Autobranchia</taxon>
        <taxon>Pteriomorphia</taxon>
        <taxon>Ostreida</taxon>
        <taxon>Ostreoidea</taxon>
        <taxon>Ostreidae</taxon>
        <taxon>Magallana</taxon>
    </lineage>
</organism>
<evidence type="ECO:0000256" key="4">
    <source>
        <dbReference type="ARBA" id="ARBA00023128"/>
    </source>
</evidence>
<comment type="similarity">
    <text evidence="2">Belongs to the bacterial ribosomal protein bS16 family.</text>
</comment>
<sequence>MKPYPGAKLVVRMARYGCTNRPFYQIVVTWNRYPRDRKIKEQLGFYDRLPNLTGEQVLGLNLDRIRHHFKHGTEFTRPVLQLLGIVGYFPIHPYTLVEAKRITRRREELEQKLKEKYLEEKEEETDKIVQDESDQSGEEVKSESVDIDHSPSTDNQTKTVKSDVTNLEEALSESITIAKKASVLKI</sequence>
<dbReference type="RefSeq" id="XP_011420971.2">
    <property type="nucleotide sequence ID" value="XM_011422669.4"/>
</dbReference>
<dbReference type="Pfam" id="PF00886">
    <property type="entry name" value="Ribosomal_S16"/>
    <property type="match status" value="1"/>
</dbReference>
<feature type="compositionally biased region" description="Polar residues" evidence="8">
    <location>
        <begin position="152"/>
        <end position="162"/>
    </location>
</feature>
<dbReference type="Gene3D" id="3.30.1320.10">
    <property type="match status" value="1"/>
</dbReference>
<dbReference type="InterPro" id="IPR023803">
    <property type="entry name" value="Ribosomal_bS16_dom_sf"/>
</dbReference>
<dbReference type="SUPFAM" id="SSF54565">
    <property type="entry name" value="Ribosomal protein S16"/>
    <property type="match status" value="1"/>
</dbReference>
<dbReference type="NCBIfam" id="TIGR00002">
    <property type="entry name" value="S16"/>
    <property type="match status" value="1"/>
</dbReference>
<feature type="compositionally biased region" description="Basic and acidic residues" evidence="8">
    <location>
        <begin position="138"/>
        <end position="151"/>
    </location>
</feature>
<evidence type="ECO:0000256" key="6">
    <source>
        <dbReference type="ARBA" id="ARBA00035263"/>
    </source>
</evidence>
<dbReference type="FunFam" id="3.30.1320.10:FF:000004">
    <property type="entry name" value="28S ribosomal protein S16, mitochondrial"/>
    <property type="match status" value="1"/>
</dbReference>
<dbReference type="GeneID" id="105323603"/>
<evidence type="ECO:0000256" key="1">
    <source>
        <dbReference type="ARBA" id="ARBA00004173"/>
    </source>
</evidence>
<dbReference type="GO" id="GO:0003735">
    <property type="term" value="F:structural constituent of ribosome"/>
    <property type="evidence" value="ECO:0007669"/>
    <property type="project" value="InterPro"/>
</dbReference>
<dbReference type="InterPro" id="IPR000307">
    <property type="entry name" value="Ribosomal_bS16"/>
</dbReference>
<keyword evidence="4" id="KW-0496">Mitochondrion</keyword>
<evidence type="ECO:0000256" key="3">
    <source>
        <dbReference type="ARBA" id="ARBA00022980"/>
    </source>
</evidence>
<protein>
    <recommendedName>
        <fullName evidence="6">Small ribosomal subunit protein bS16m</fullName>
    </recommendedName>
    <alternativeName>
        <fullName evidence="7">28S ribosomal protein S16, mitochondrial</fullName>
    </alternativeName>
</protein>
<comment type="subcellular location">
    <subcellularLocation>
        <location evidence="1">Mitochondrion</location>
    </subcellularLocation>
</comment>
<reference evidence="9" key="1">
    <citation type="submission" date="2022-08" db="UniProtKB">
        <authorList>
            <consortium name="EnsemblMetazoa"/>
        </authorList>
    </citation>
    <scope>IDENTIFICATION</scope>
    <source>
        <strain evidence="9">05x7-T-G4-1.051#20</strain>
    </source>
</reference>
<dbReference type="KEGG" id="crg:105323603"/>
<dbReference type="GO" id="GO:0005763">
    <property type="term" value="C:mitochondrial small ribosomal subunit"/>
    <property type="evidence" value="ECO:0007669"/>
    <property type="project" value="TreeGrafter"/>
</dbReference>
<evidence type="ECO:0000256" key="8">
    <source>
        <dbReference type="SAM" id="MobiDB-lite"/>
    </source>
</evidence>
<accession>A0A8W8HL25</accession>
<dbReference type="OMA" id="HICSIFC"/>
<evidence type="ECO:0000256" key="2">
    <source>
        <dbReference type="ARBA" id="ARBA00006668"/>
    </source>
</evidence>
<name>A0A8W8HL25_MAGGI</name>
<keyword evidence="10" id="KW-1185">Reference proteome</keyword>